<protein>
    <submittedName>
        <fullName evidence="1">Uncharacterized protein</fullName>
    </submittedName>
</protein>
<sequence length="401" mass="46442">MSSLDESHLLKFSRKLITFLFYVAVFNYAYNSWNDLILNNNKPTIIISEEKDDVCFPEFWKTYNPHNSCDENIVNSNFGKGCHLFVSTKNYSTDDYKYLGPNSENVIRYNDTNLTSNIGFYERITGHMQDYYQMHFENISKDASDLYSNDRVPAFVILNITLNDTLFLNNSPLSYIGIYFEQVVLKSEEQLFNVNNFYPILPGQYIIFEYSIIIVKKYSSYFAGQLGFSSDRTDAILNIETKVLPSDSNSSNIFLAILPKNHFIRYEEEKYLSTFGSTISNIGGFYGAISSISIFLFGASRLSPWGLCQTCPCWRSFRQSIKKHFAKRFISKAGILLIDDPRKLPDGATIEDRIAILESLLREHYLDTSFIEDINNSRNRYLENNRSYKEREPDNNSINEV</sequence>
<gene>
    <name evidence="1" type="ORF">C2G38_2307406</name>
</gene>
<dbReference type="AlphaFoldDB" id="A0A397W4N6"/>
<proteinExistence type="predicted"/>
<comment type="caution">
    <text evidence="1">The sequence shown here is derived from an EMBL/GenBank/DDBJ whole genome shotgun (WGS) entry which is preliminary data.</text>
</comment>
<evidence type="ECO:0000313" key="1">
    <source>
        <dbReference type="EMBL" id="RIB29061.1"/>
    </source>
</evidence>
<dbReference type="OrthoDB" id="2403806at2759"/>
<keyword evidence="2" id="KW-1185">Reference proteome</keyword>
<reference evidence="1 2" key="1">
    <citation type="submission" date="2018-06" db="EMBL/GenBank/DDBJ databases">
        <title>Comparative genomics reveals the genomic features of Rhizophagus irregularis, R. cerebriforme, R. diaphanum and Gigaspora rosea, and their symbiotic lifestyle signature.</title>
        <authorList>
            <person name="Morin E."/>
            <person name="San Clemente H."/>
            <person name="Chen E.C.H."/>
            <person name="De La Providencia I."/>
            <person name="Hainaut M."/>
            <person name="Kuo A."/>
            <person name="Kohler A."/>
            <person name="Murat C."/>
            <person name="Tang N."/>
            <person name="Roy S."/>
            <person name="Loubradou J."/>
            <person name="Henrissat B."/>
            <person name="Grigoriev I.V."/>
            <person name="Corradi N."/>
            <person name="Roux C."/>
            <person name="Martin F.M."/>
        </authorList>
    </citation>
    <scope>NUCLEOTIDE SEQUENCE [LARGE SCALE GENOMIC DNA]</scope>
    <source>
        <strain evidence="1 2">DAOM 194757</strain>
    </source>
</reference>
<evidence type="ECO:0000313" key="2">
    <source>
        <dbReference type="Proteomes" id="UP000266673"/>
    </source>
</evidence>
<dbReference type="EMBL" id="QKWP01000048">
    <property type="protein sequence ID" value="RIB29061.1"/>
    <property type="molecule type" value="Genomic_DNA"/>
</dbReference>
<organism evidence="1 2">
    <name type="scientific">Gigaspora rosea</name>
    <dbReference type="NCBI Taxonomy" id="44941"/>
    <lineage>
        <taxon>Eukaryota</taxon>
        <taxon>Fungi</taxon>
        <taxon>Fungi incertae sedis</taxon>
        <taxon>Mucoromycota</taxon>
        <taxon>Glomeromycotina</taxon>
        <taxon>Glomeromycetes</taxon>
        <taxon>Diversisporales</taxon>
        <taxon>Gigasporaceae</taxon>
        <taxon>Gigaspora</taxon>
    </lineage>
</organism>
<accession>A0A397W4N6</accession>
<dbReference type="Proteomes" id="UP000266673">
    <property type="component" value="Unassembled WGS sequence"/>
</dbReference>
<name>A0A397W4N6_9GLOM</name>